<name>A0A8J3XCU9_9ACTN</name>
<dbReference type="AlphaFoldDB" id="A0A8J3XCU9"/>
<evidence type="ECO:0000313" key="3">
    <source>
        <dbReference type="Proteomes" id="UP000650628"/>
    </source>
</evidence>
<keyword evidence="3" id="KW-1185">Reference proteome</keyword>
<evidence type="ECO:0000256" key="1">
    <source>
        <dbReference type="SAM" id="MobiDB-lite"/>
    </source>
</evidence>
<comment type="caution">
    <text evidence="2">The sequence shown here is derived from an EMBL/GenBank/DDBJ whole genome shotgun (WGS) entry which is preliminary data.</text>
</comment>
<organism evidence="2 3">
    <name type="scientific">Planotetraspora mira</name>
    <dbReference type="NCBI Taxonomy" id="58121"/>
    <lineage>
        <taxon>Bacteria</taxon>
        <taxon>Bacillati</taxon>
        <taxon>Actinomycetota</taxon>
        <taxon>Actinomycetes</taxon>
        <taxon>Streptosporangiales</taxon>
        <taxon>Streptosporangiaceae</taxon>
        <taxon>Planotetraspora</taxon>
    </lineage>
</organism>
<gene>
    <name evidence="2" type="ORF">Pmi06nite_52750</name>
</gene>
<feature type="region of interest" description="Disordered" evidence="1">
    <location>
        <begin position="145"/>
        <end position="186"/>
    </location>
</feature>
<dbReference type="Proteomes" id="UP000650628">
    <property type="component" value="Unassembled WGS sequence"/>
</dbReference>
<protein>
    <submittedName>
        <fullName evidence="2">Uncharacterized protein</fullName>
    </submittedName>
</protein>
<reference evidence="2 3" key="1">
    <citation type="submission" date="2021-01" db="EMBL/GenBank/DDBJ databases">
        <title>Whole genome shotgun sequence of Planotetraspora mira NBRC 15435.</title>
        <authorList>
            <person name="Komaki H."/>
            <person name="Tamura T."/>
        </authorList>
    </citation>
    <scope>NUCLEOTIDE SEQUENCE [LARGE SCALE GENOMIC DNA]</scope>
    <source>
        <strain evidence="2 3">NBRC 15435</strain>
    </source>
</reference>
<dbReference type="EMBL" id="BOOO01000031">
    <property type="protein sequence ID" value="GII31833.1"/>
    <property type="molecule type" value="Genomic_DNA"/>
</dbReference>
<proteinExistence type="predicted"/>
<evidence type="ECO:0000313" key="2">
    <source>
        <dbReference type="EMBL" id="GII31833.1"/>
    </source>
</evidence>
<feature type="compositionally biased region" description="Polar residues" evidence="1">
    <location>
        <begin position="176"/>
        <end position="186"/>
    </location>
</feature>
<sequence>MSDVEILSSRGTGFVVAATSFICEDSRDHRLMYASENRGAAGRKERRTAVRFVVGSPARSSPYALKRLAREDIRRVQIAVKPYRRTFPVRTETASSRISRTSAATPLKATACNFLSSVPRQTPRIGSAGVGYAIGSDIVITFGPEKAPRPHRPGRSFDARVTAPPRGPCPSKSGFGRTSSACDIRG</sequence>
<accession>A0A8J3XCU9</accession>